<comment type="function">
    <text evidence="8">Toxic component of a toxin-antitoxin (TA) system. An RNase.</text>
</comment>
<feature type="binding site" evidence="8">
    <location>
        <position position="5"/>
    </location>
    <ligand>
        <name>Mg(2+)</name>
        <dbReference type="ChEBI" id="CHEBI:18420"/>
    </ligand>
</feature>
<keyword evidence="5 8" id="KW-0378">Hydrolase</keyword>
<protein>
    <recommendedName>
        <fullName evidence="8">Ribonuclease VapC</fullName>
        <shortName evidence="8">RNase VapC</shortName>
        <ecNumber evidence="8">3.1.-.-</ecNumber>
    </recommendedName>
    <alternativeName>
        <fullName evidence="8">Toxin VapC</fullName>
    </alternativeName>
</protein>
<keyword evidence="11" id="KW-1185">Reference proteome</keyword>
<dbReference type="HAMAP" id="MF_00265">
    <property type="entry name" value="VapC_Nob1"/>
    <property type="match status" value="1"/>
</dbReference>
<dbReference type="Pfam" id="PF01850">
    <property type="entry name" value="PIN"/>
    <property type="match status" value="1"/>
</dbReference>
<dbReference type="GO" id="GO:0016787">
    <property type="term" value="F:hydrolase activity"/>
    <property type="evidence" value="ECO:0007669"/>
    <property type="project" value="UniProtKB-KW"/>
</dbReference>
<evidence type="ECO:0000256" key="2">
    <source>
        <dbReference type="ARBA" id="ARBA00022649"/>
    </source>
</evidence>
<dbReference type="CDD" id="cd18686">
    <property type="entry name" value="PIN_VapC-like"/>
    <property type="match status" value="1"/>
</dbReference>
<dbReference type="InterPro" id="IPR029060">
    <property type="entry name" value="PIN-like_dom_sf"/>
</dbReference>
<comment type="similarity">
    <text evidence="7 8">Belongs to the PINc/VapC protein family.</text>
</comment>
<gene>
    <name evidence="8" type="primary">vapC</name>
    <name evidence="10" type="ordered locus">Turpa_3286</name>
</gene>
<dbReference type="RefSeq" id="WP_014804424.1">
    <property type="nucleotide sequence ID" value="NC_018020.1"/>
</dbReference>
<dbReference type="InterPro" id="IPR050556">
    <property type="entry name" value="Type_II_TA_system_RNase"/>
</dbReference>
<dbReference type="EMBL" id="CP002959">
    <property type="protein sequence ID" value="AFM13925.1"/>
    <property type="molecule type" value="Genomic_DNA"/>
</dbReference>
<reference evidence="10 11" key="1">
    <citation type="submission" date="2012-06" db="EMBL/GenBank/DDBJ databases">
        <title>The complete chromosome of genome of Turneriella parva DSM 21527.</title>
        <authorList>
            <consortium name="US DOE Joint Genome Institute (JGI-PGF)"/>
            <person name="Lucas S."/>
            <person name="Han J."/>
            <person name="Lapidus A."/>
            <person name="Bruce D."/>
            <person name="Goodwin L."/>
            <person name="Pitluck S."/>
            <person name="Peters L."/>
            <person name="Kyrpides N."/>
            <person name="Mavromatis K."/>
            <person name="Ivanova N."/>
            <person name="Mikhailova N."/>
            <person name="Chertkov O."/>
            <person name="Detter J.C."/>
            <person name="Tapia R."/>
            <person name="Han C."/>
            <person name="Land M."/>
            <person name="Hauser L."/>
            <person name="Markowitz V."/>
            <person name="Cheng J.-F."/>
            <person name="Hugenholtz P."/>
            <person name="Woyke T."/>
            <person name="Wu D."/>
            <person name="Gronow S."/>
            <person name="Wellnitz S."/>
            <person name="Brambilla E."/>
            <person name="Klenk H.-P."/>
            <person name="Eisen J.A."/>
        </authorList>
    </citation>
    <scope>NUCLEOTIDE SEQUENCE [LARGE SCALE GENOMIC DNA]</scope>
    <source>
        <strain evidence="11">ATCC BAA-1111 / DSM 21527 / NCTC 11395 / H</strain>
    </source>
</reference>
<name>I4B9G8_TURPD</name>
<evidence type="ECO:0000256" key="3">
    <source>
        <dbReference type="ARBA" id="ARBA00022722"/>
    </source>
</evidence>
<dbReference type="GO" id="GO:0000287">
    <property type="term" value="F:magnesium ion binding"/>
    <property type="evidence" value="ECO:0007669"/>
    <property type="project" value="UniProtKB-UniRule"/>
</dbReference>
<dbReference type="GO" id="GO:0004540">
    <property type="term" value="F:RNA nuclease activity"/>
    <property type="evidence" value="ECO:0007669"/>
    <property type="project" value="InterPro"/>
</dbReference>
<dbReference type="Proteomes" id="UP000006048">
    <property type="component" value="Chromosome"/>
</dbReference>
<dbReference type="PANTHER" id="PTHR33653:SF1">
    <property type="entry name" value="RIBONUCLEASE VAPC2"/>
    <property type="match status" value="1"/>
</dbReference>
<dbReference type="GO" id="GO:0090729">
    <property type="term" value="F:toxin activity"/>
    <property type="evidence" value="ECO:0007669"/>
    <property type="project" value="UniProtKB-KW"/>
</dbReference>
<keyword evidence="8" id="KW-0800">Toxin</keyword>
<keyword evidence="2 8" id="KW-1277">Toxin-antitoxin system</keyword>
<dbReference type="STRING" id="869212.Turpa_3286"/>
<dbReference type="KEGG" id="tpx:Turpa_3286"/>
<keyword evidence="4 8" id="KW-0479">Metal-binding</keyword>
<keyword evidence="3 8" id="KW-0540">Nuclease</keyword>
<dbReference type="SUPFAM" id="SSF88723">
    <property type="entry name" value="PIN domain-like"/>
    <property type="match status" value="1"/>
</dbReference>
<evidence type="ECO:0000313" key="10">
    <source>
        <dbReference type="EMBL" id="AFM13925.1"/>
    </source>
</evidence>
<accession>I4B9G8</accession>
<evidence type="ECO:0000256" key="8">
    <source>
        <dbReference type="HAMAP-Rule" id="MF_00265"/>
    </source>
</evidence>
<dbReference type="InterPro" id="IPR002716">
    <property type="entry name" value="PIN_dom"/>
</dbReference>
<dbReference type="AlphaFoldDB" id="I4B9G8"/>
<evidence type="ECO:0000256" key="5">
    <source>
        <dbReference type="ARBA" id="ARBA00022801"/>
    </source>
</evidence>
<organism evidence="10 11">
    <name type="scientific">Turneriella parva (strain ATCC BAA-1111 / DSM 21527 / NCTC 11395 / H)</name>
    <name type="common">Leptospira parva</name>
    <dbReference type="NCBI Taxonomy" id="869212"/>
    <lineage>
        <taxon>Bacteria</taxon>
        <taxon>Pseudomonadati</taxon>
        <taxon>Spirochaetota</taxon>
        <taxon>Spirochaetia</taxon>
        <taxon>Leptospirales</taxon>
        <taxon>Leptospiraceae</taxon>
        <taxon>Turneriella</taxon>
    </lineage>
</organism>
<dbReference type="PATRIC" id="fig|869212.3.peg.3326"/>
<dbReference type="PANTHER" id="PTHR33653">
    <property type="entry name" value="RIBONUCLEASE VAPC2"/>
    <property type="match status" value="1"/>
</dbReference>
<dbReference type="Gene3D" id="3.40.50.1010">
    <property type="entry name" value="5'-nuclease"/>
    <property type="match status" value="1"/>
</dbReference>
<sequence length="128" mass="14332">MNIVDSSCWLEYLSGSATGDVVAPLIEETNKLVVPVITIYEVFKKLLTEAGEEQALKVAAHMKLDRVIDVNLTVSLEAAKFSKLHKLPMADALIYATARLENCTLWTQDAHFETLEGVRFLPKKNQRN</sequence>
<evidence type="ECO:0000256" key="1">
    <source>
        <dbReference type="ARBA" id="ARBA00001946"/>
    </source>
</evidence>
<dbReference type="EC" id="3.1.-.-" evidence="8"/>
<evidence type="ECO:0000259" key="9">
    <source>
        <dbReference type="Pfam" id="PF01850"/>
    </source>
</evidence>
<comment type="cofactor">
    <cofactor evidence="1 8">
        <name>Mg(2+)</name>
        <dbReference type="ChEBI" id="CHEBI:18420"/>
    </cofactor>
</comment>
<evidence type="ECO:0000256" key="7">
    <source>
        <dbReference type="ARBA" id="ARBA00038093"/>
    </source>
</evidence>
<dbReference type="InterPro" id="IPR022907">
    <property type="entry name" value="VapC_family"/>
</dbReference>
<feature type="domain" description="PIN" evidence="9">
    <location>
        <begin position="3"/>
        <end position="115"/>
    </location>
</feature>
<dbReference type="OrthoDB" id="199285at2"/>
<evidence type="ECO:0000256" key="4">
    <source>
        <dbReference type="ARBA" id="ARBA00022723"/>
    </source>
</evidence>
<proteinExistence type="inferred from homology"/>
<evidence type="ECO:0000313" key="11">
    <source>
        <dbReference type="Proteomes" id="UP000006048"/>
    </source>
</evidence>
<keyword evidence="6 8" id="KW-0460">Magnesium</keyword>
<feature type="binding site" evidence="8">
    <location>
        <position position="91"/>
    </location>
    <ligand>
        <name>Mg(2+)</name>
        <dbReference type="ChEBI" id="CHEBI:18420"/>
    </ligand>
</feature>
<evidence type="ECO:0000256" key="6">
    <source>
        <dbReference type="ARBA" id="ARBA00022842"/>
    </source>
</evidence>
<dbReference type="HOGENOM" id="CLU_158031_0_0_12"/>